<dbReference type="EMBL" id="JOJR01000083">
    <property type="protein sequence ID" value="RCN46258.1"/>
    <property type="molecule type" value="Genomic_DNA"/>
</dbReference>
<dbReference type="Proteomes" id="UP000252519">
    <property type="component" value="Unassembled WGS sequence"/>
</dbReference>
<keyword evidence="2" id="KW-1185">Reference proteome</keyword>
<dbReference type="AlphaFoldDB" id="A0A368GRL1"/>
<evidence type="ECO:0000313" key="2">
    <source>
        <dbReference type="Proteomes" id="UP000252519"/>
    </source>
</evidence>
<accession>A0A368GRL1</accession>
<protein>
    <submittedName>
        <fullName evidence="1">Uncharacterized protein</fullName>
    </submittedName>
</protein>
<comment type="caution">
    <text evidence="1">The sequence shown here is derived from an EMBL/GenBank/DDBJ whole genome shotgun (WGS) entry which is preliminary data.</text>
</comment>
<evidence type="ECO:0000313" key="1">
    <source>
        <dbReference type="EMBL" id="RCN46258.1"/>
    </source>
</evidence>
<sequence length="77" mass="8305">MACENGINALIGDGVHKLNPKTAPLHMERGQLYTIHASCNGEMEAAVKAIKAPFPLIFYSKPGQGGRLRFPPCPSLE</sequence>
<name>A0A368GRL1_ANCCA</name>
<organism evidence="1 2">
    <name type="scientific">Ancylostoma caninum</name>
    <name type="common">Dog hookworm</name>
    <dbReference type="NCBI Taxonomy" id="29170"/>
    <lineage>
        <taxon>Eukaryota</taxon>
        <taxon>Metazoa</taxon>
        <taxon>Ecdysozoa</taxon>
        <taxon>Nematoda</taxon>
        <taxon>Chromadorea</taxon>
        <taxon>Rhabditida</taxon>
        <taxon>Rhabditina</taxon>
        <taxon>Rhabditomorpha</taxon>
        <taxon>Strongyloidea</taxon>
        <taxon>Ancylostomatidae</taxon>
        <taxon>Ancylostomatinae</taxon>
        <taxon>Ancylostoma</taxon>
    </lineage>
</organism>
<gene>
    <name evidence="1" type="ORF">ANCCAN_07718</name>
</gene>
<proteinExistence type="predicted"/>
<reference evidence="1 2" key="1">
    <citation type="submission" date="2014-10" db="EMBL/GenBank/DDBJ databases">
        <title>Draft genome of the hookworm Ancylostoma caninum.</title>
        <authorList>
            <person name="Mitreva M."/>
        </authorList>
    </citation>
    <scope>NUCLEOTIDE SEQUENCE [LARGE SCALE GENOMIC DNA]</scope>
    <source>
        <strain evidence="1 2">Baltimore</strain>
    </source>
</reference>